<evidence type="ECO:0000313" key="1">
    <source>
        <dbReference type="EMBL" id="KAI4809676.1"/>
    </source>
</evidence>
<comment type="caution">
    <text evidence="1">The sequence shown here is derived from an EMBL/GenBank/DDBJ whole genome shotgun (WGS) entry which is preliminary data.</text>
</comment>
<evidence type="ECO:0000313" key="2">
    <source>
        <dbReference type="Proteomes" id="UP001057452"/>
    </source>
</evidence>
<sequence length="372" mass="42189">MEGFYGPPLLLRTYTEAMVKDMYDMIKDVPQKVTFPVHALLCRGGWQHISWLLSQSSRFSLTLWQGSIHPNISDLLFIGRTATLPESTTTSMNQLCLRSDRQQSQQGLLRRFYPGGDLMDFLYPNHNCDFLSTAPRRSSLDVLWVRVTDRTSCWRHLQSGNAGKQNTCGDGGMLVVQVVSDRNRPGVPLVEGSGKSSEALTLEDLLELLGQRAEAPWGVYLRIHSQQLLEASLTRLHSAYSQEKLYRPVWVSREGPLSPDHNQVFGVLTSVVERLFPYVTLVLKQQNLPAVSQRVALHVNTASLQTGLRAFSLTLLRLMDMTDRYDLIVEDDTRALEGLKEFMSRHTRRAKTHLYLTSDQSQLRGDMTNPQL</sequence>
<reference evidence="1" key="1">
    <citation type="submission" date="2022-05" db="EMBL/GenBank/DDBJ databases">
        <title>Chromosome-level genome of Chaenocephalus aceratus.</title>
        <authorList>
            <person name="Park H."/>
        </authorList>
    </citation>
    <scope>NUCLEOTIDE SEQUENCE</scope>
    <source>
        <strain evidence="1">KU_202001</strain>
    </source>
</reference>
<dbReference type="Proteomes" id="UP001057452">
    <property type="component" value="Chromosome 17"/>
</dbReference>
<gene>
    <name evidence="1" type="ORF">KUCAC02_018543</name>
</gene>
<accession>A0ACB9WAC5</accession>
<keyword evidence="2" id="KW-1185">Reference proteome</keyword>
<organism evidence="1 2">
    <name type="scientific">Chaenocephalus aceratus</name>
    <name type="common">Blackfin icefish</name>
    <name type="synonym">Chaenichthys aceratus</name>
    <dbReference type="NCBI Taxonomy" id="36190"/>
    <lineage>
        <taxon>Eukaryota</taxon>
        <taxon>Metazoa</taxon>
        <taxon>Chordata</taxon>
        <taxon>Craniata</taxon>
        <taxon>Vertebrata</taxon>
        <taxon>Euteleostomi</taxon>
        <taxon>Actinopterygii</taxon>
        <taxon>Neopterygii</taxon>
        <taxon>Teleostei</taxon>
        <taxon>Neoteleostei</taxon>
        <taxon>Acanthomorphata</taxon>
        <taxon>Eupercaria</taxon>
        <taxon>Perciformes</taxon>
        <taxon>Notothenioidei</taxon>
        <taxon>Channichthyidae</taxon>
        <taxon>Chaenocephalus</taxon>
    </lineage>
</organism>
<proteinExistence type="predicted"/>
<dbReference type="EMBL" id="CM043801">
    <property type="protein sequence ID" value="KAI4809676.1"/>
    <property type="molecule type" value="Genomic_DNA"/>
</dbReference>
<name>A0ACB9WAC5_CHAAC</name>
<protein>
    <submittedName>
        <fullName evidence="1">Uncharacterized protein</fullName>
    </submittedName>
</protein>